<dbReference type="EMBL" id="JAWDGP010007856">
    <property type="protein sequence ID" value="KAK3702325.1"/>
    <property type="molecule type" value="Genomic_DNA"/>
</dbReference>
<sequence>MKKFSDGLINLPVEVTSLSILSLIAGLELHRSRNVWSPNIQTLTSCPIKFFMIFNYYKPGIKGDVAFRSQVPQRLGLSAFLIRGDIFDFRNKRSSHEVIVCPTSLLKLLFDCWFFSKCSPLYLSESQSLRRTNDRPETNRNWQPSSTDINAATRVAPTDNNGDRSVASQADQRPWALSTHHSLAWLVTFSS</sequence>
<proteinExistence type="predicted"/>
<evidence type="ECO:0000313" key="2">
    <source>
        <dbReference type="EMBL" id="KAK3702325.1"/>
    </source>
</evidence>
<keyword evidence="3" id="KW-1185">Reference proteome</keyword>
<name>A0AAE1CJZ6_9GAST</name>
<feature type="region of interest" description="Disordered" evidence="1">
    <location>
        <begin position="129"/>
        <end position="171"/>
    </location>
</feature>
<dbReference type="AlphaFoldDB" id="A0AAE1CJZ6"/>
<evidence type="ECO:0000256" key="1">
    <source>
        <dbReference type="SAM" id="MobiDB-lite"/>
    </source>
</evidence>
<comment type="caution">
    <text evidence="2">The sequence shown here is derived from an EMBL/GenBank/DDBJ whole genome shotgun (WGS) entry which is preliminary data.</text>
</comment>
<protein>
    <submittedName>
        <fullName evidence="2">Uncharacterized protein</fullName>
    </submittedName>
</protein>
<reference evidence="2" key="1">
    <citation type="journal article" date="2023" name="G3 (Bethesda)">
        <title>A reference genome for the long-term kleptoplast-retaining sea slug Elysia crispata morphotype clarki.</title>
        <authorList>
            <person name="Eastman K.E."/>
            <person name="Pendleton A.L."/>
            <person name="Shaikh M.A."/>
            <person name="Suttiyut T."/>
            <person name="Ogas R."/>
            <person name="Tomko P."/>
            <person name="Gavelis G."/>
            <person name="Widhalm J.R."/>
            <person name="Wisecaver J.H."/>
        </authorList>
    </citation>
    <scope>NUCLEOTIDE SEQUENCE</scope>
    <source>
        <strain evidence="2">ECLA1</strain>
    </source>
</reference>
<organism evidence="2 3">
    <name type="scientific">Elysia crispata</name>
    <name type="common">lettuce slug</name>
    <dbReference type="NCBI Taxonomy" id="231223"/>
    <lineage>
        <taxon>Eukaryota</taxon>
        <taxon>Metazoa</taxon>
        <taxon>Spiralia</taxon>
        <taxon>Lophotrochozoa</taxon>
        <taxon>Mollusca</taxon>
        <taxon>Gastropoda</taxon>
        <taxon>Heterobranchia</taxon>
        <taxon>Euthyneura</taxon>
        <taxon>Panpulmonata</taxon>
        <taxon>Sacoglossa</taxon>
        <taxon>Placobranchoidea</taxon>
        <taxon>Plakobranchidae</taxon>
        <taxon>Elysia</taxon>
    </lineage>
</organism>
<evidence type="ECO:0000313" key="3">
    <source>
        <dbReference type="Proteomes" id="UP001283361"/>
    </source>
</evidence>
<dbReference type="Proteomes" id="UP001283361">
    <property type="component" value="Unassembled WGS sequence"/>
</dbReference>
<gene>
    <name evidence="2" type="ORF">RRG08_008713</name>
</gene>
<feature type="compositionally biased region" description="Polar residues" evidence="1">
    <location>
        <begin position="139"/>
        <end position="150"/>
    </location>
</feature>
<accession>A0AAE1CJZ6</accession>